<evidence type="ECO:0000256" key="1">
    <source>
        <dbReference type="SAM" id="MobiDB-lite"/>
    </source>
</evidence>
<evidence type="ECO:0000313" key="5">
    <source>
        <dbReference type="Proteomes" id="UP000836402"/>
    </source>
</evidence>
<reference evidence="3" key="1">
    <citation type="submission" date="2016-04" db="EMBL/GenBank/DDBJ databases">
        <authorList>
            <person name="Nguyen H.D."/>
            <person name="Kesanakurti P."/>
            <person name="Cullis J."/>
            <person name="Levesque C.A."/>
            <person name="Hambleton S."/>
        </authorList>
    </citation>
    <scope>NUCLEOTIDE SEQUENCE</scope>
    <source>
        <strain evidence="3">DAOMC 238032</strain>
    </source>
</reference>
<gene>
    <name evidence="3" type="ORF">A4X03_0g6570</name>
    <name evidence="2" type="ORF">JKIAZH3_G2929</name>
</gene>
<dbReference type="Proteomes" id="UP000836402">
    <property type="component" value="Unassembled WGS sequence"/>
</dbReference>
<reference evidence="3" key="2">
    <citation type="journal article" date="2019" name="IMA Fungus">
        <title>Genome sequencing and comparison of five Tilletia species to identify candidate genes for the detection of regulated species infecting wheat.</title>
        <authorList>
            <person name="Nguyen H.D.T."/>
            <person name="Sultana T."/>
            <person name="Kesanakurti P."/>
            <person name="Hambleton S."/>
        </authorList>
    </citation>
    <scope>NUCLEOTIDE SEQUENCE</scope>
    <source>
        <strain evidence="3">DAOMC 238032</strain>
    </source>
</reference>
<dbReference type="PANTHER" id="PTHR33835:SF1">
    <property type="entry name" value="METALLO-BETA-LACTAMASE DOMAIN-CONTAINING PROTEIN"/>
    <property type="match status" value="1"/>
</dbReference>
<proteinExistence type="predicted"/>
<evidence type="ECO:0000313" key="2">
    <source>
        <dbReference type="EMBL" id="CAD6959084.1"/>
    </source>
</evidence>
<dbReference type="InterPro" id="IPR025638">
    <property type="entry name" value="DUF4336"/>
</dbReference>
<dbReference type="AlphaFoldDB" id="A0A177U1G1"/>
<reference evidence="2" key="3">
    <citation type="submission" date="2020-10" db="EMBL/GenBank/DDBJ databases">
        <authorList>
            <person name="Sedaghatjoo S."/>
        </authorList>
    </citation>
    <scope>NUCLEOTIDE SEQUENCE</scope>
    <source>
        <strain evidence="2">AZH3</strain>
    </source>
</reference>
<dbReference type="EMBL" id="CAJHJG010006734">
    <property type="protein sequence ID" value="CAD6959084.1"/>
    <property type="molecule type" value="Genomic_DNA"/>
</dbReference>
<dbReference type="PANTHER" id="PTHR33835">
    <property type="entry name" value="YALI0C07656P"/>
    <property type="match status" value="1"/>
</dbReference>
<organism evidence="3 4">
    <name type="scientific">Tilletia caries</name>
    <name type="common">wheat bunt fungus</name>
    <dbReference type="NCBI Taxonomy" id="13290"/>
    <lineage>
        <taxon>Eukaryota</taxon>
        <taxon>Fungi</taxon>
        <taxon>Dikarya</taxon>
        <taxon>Basidiomycota</taxon>
        <taxon>Ustilaginomycotina</taxon>
        <taxon>Exobasidiomycetes</taxon>
        <taxon>Tilletiales</taxon>
        <taxon>Tilletiaceae</taxon>
        <taxon>Tilletia</taxon>
    </lineage>
</organism>
<feature type="compositionally biased region" description="Basic and acidic residues" evidence="1">
    <location>
        <begin position="242"/>
        <end position="255"/>
    </location>
</feature>
<keyword evidence="5" id="KW-1185">Reference proteome</keyword>
<comment type="caution">
    <text evidence="3">The sequence shown here is derived from an EMBL/GenBank/DDBJ whole genome shotgun (WGS) entry which is preliminary data.</text>
</comment>
<evidence type="ECO:0000313" key="4">
    <source>
        <dbReference type="Proteomes" id="UP000077671"/>
    </source>
</evidence>
<feature type="region of interest" description="Disordered" evidence="1">
    <location>
        <begin position="233"/>
        <end position="255"/>
    </location>
</feature>
<sequence>MSAADSTTQTEMLPNQTVFRAYPQGVYTFSKPFNRFGIVPIGGRTTILKMRNDPNKNALFVIPSTPADDATKAKVGEIVAANGSSGPGVRFLAAPDFVHSMYLQEWSKAYPDALIVGVDGLQEKNPEVKSWHGIYGRDPPSKTRSYAFEPEIKAAYFPTFANKDVVFFHEPSRTLLTADLIFNFPLKEQYENTPHKRPTSWIPFLNSFSTSMNPYKSIHQSFLWGSGAGNPIPHSTAEEEVDGGKLSKEGGSTEERRQHFAKMASRVAGWDVGRIIMCHGEVIQDATEGDGTAKKAWISAFGKYLNPDGSVKI</sequence>
<evidence type="ECO:0000313" key="3">
    <source>
        <dbReference type="EMBL" id="KAE8249702.1"/>
    </source>
</evidence>
<protein>
    <submittedName>
        <fullName evidence="3">Uncharacterized protein</fullName>
    </submittedName>
</protein>
<dbReference type="Proteomes" id="UP000077671">
    <property type="component" value="Unassembled WGS sequence"/>
</dbReference>
<name>A0A177U1G1_9BASI</name>
<accession>A0A177U1G1</accession>
<dbReference type="EMBL" id="LWDD02001297">
    <property type="protein sequence ID" value="KAE8249702.1"/>
    <property type="molecule type" value="Genomic_DNA"/>
</dbReference>